<proteinExistence type="predicted"/>
<dbReference type="EMBL" id="PP496413">
    <property type="protein sequence ID" value="WYV99059.1"/>
    <property type="molecule type" value="Genomic_DNA"/>
</dbReference>
<sequence>MWPFKKKEKKKLPVRMFDMDKIKELESLTPEQIIRLVCAAFGNTPERVIIWSEIHHSVTPITKEVYV</sequence>
<keyword evidence="2" id="KW-1185">Reference proteome</keyword>
<dbReference type="Proteomes" id="UP001438490">
    <property type="component" value="Segment"/>
</dbReference>
<reference evidence="1 2" key="1">
    <citation type="submission" date="2024-03" db="EMBL/GenBank/DDBJ databases">
        <title>Isolation and characterization of a phage collection against Pseudomonas putida.</title>
        <authorList>
            <person name="Brauer A."/>
            <person name="Rosendahl S."/>
            <person name="Kangsep A."/>
            <person name="Rikberg R."/>
            <person name="Lewanczyk A.C."/>
            <person name="Horak R."/>
            <person name="Tamman H."/>
        </authorList>
    </citation>
    <scope>NUCLEOTIDE SEQUENCE [LARGE SCALE GENOMIC DNA]</scope>
</reference>
<gene>
    <name evidence="1" type="ORF">Amme3_00063</name>
</gene>
<name>A0AAX4MXB5_9CAUD</name>
<evidence type="ECO:0000313" key="2">
    <source>
        <dbReference type="Proteomes" id="UP001438490"/>
    </source>
</evidence>
<organism evidence="1 2">
    <name type="scientific">Pseudomonas phage vB_PpuM-Amme-3</name>
    <dbReference type="NCBI Taxonomy" id="3132617"/>
    <lineage>
        <taxon>Viruses</taxon>
        <taxon>Duplodnaviria</taxon>
        <taxon>Heunggongvirae</taxon>
        <taxon>Uroviricota</taxon>
        <taxon>Caudoviricetes</taxon>
        <taxon>Vandenendeviridae</taxon>
        <taxon>Gorskivirinae</taxon>
        <taxon>Tartuvirus</taxon>
        <taxon>Tartuvirus amme3</taxon>
    </lineage>
</organism>
<protein>
    <submittedName>
        <fullName evidence="1">Uncharacterized protein</fullName>
    </submittedName>
</protein>
<accession>A0AAX4MXB5</accession>
<evidence type="ECO:0000313" key="1">
    <source>
        <dbReference type="EMBL" id="WYV99059.1"/>
    </source>
</evidence>